<dbReference type="Gene3D" id="1.10.840.10">
    <property type="entry name" value="Ras guanine-nucleotide exchange factors catalytic domain"/>
    <property type="match status" value="1"/>
</dbReference>
<dbReference type="InterPro" id="IPR008937">
    <property type="entry name" value="Ras-like_GEF"/>
</dbReference>
<name>A0A6P8XYR2_THRPL</name>
<protein>
    <submittedName>
        <fullName evidence="7">Ras-specific guanine nucleotide-releasing factor RalGPS1 isoform X1</fullName>
    </submittedName>
</protein>
<dbReference type="GO" id="GO:0005085">
    <property type="term" value="F:guanyl-nucleotide exchange factor activity"/>
    <property type="evidence" value="ECO:0007669"/>
    <property type="project" value="UniProtKB-KW"/>
</dbReference>
<dbReference type="PROSITE" id="PS50009">
    <property type="entry name" value="RASGEF_CAT"/>
    <property type="match status" value="1"/>
</dbReference>
<evidence type="ECO:0000259" key="4">
    <source>
        <dbReference type="PROSITE" id="PS50003"/>
    </source>
</evidence>
<dbReference type="SMART" id="SM00233">
    <property type="entry name" value="PH"/>
    <property type="match status" value="1"/>
</dbReference>
<dbReference type="CDD" id="cd13310">
    <property type="entry name" value="PH_RalGPS1_2"/>
    <property type="match status" value="1"/>
</dbReference>
<feature type="region of interest" description="Disordered" evidence="3">
    <location>
        <begin position="81"/>
        <end position="163"/>
    </location>
</feature>
<feature type="region of interest" description="Disordered" evidence="3">
    <location>
        <begin position="581"/>
        <end position="601"/>
    </location>
</feature>
<evidence type="ECO:0000313" key="7">
    <source>
        <dbReference type="RefSeq" id="XP_034232228.1"/>
    </source>
</evidence>
<reference evidence="7" key="1">
    <citation type="submission" date="2025-08" db="UniProtKB">
        <authorList>
            <consortium name="RefSeq"/>
        </authorList>
    </citation>
    <scope>IDENTIFICATION</scope>
    <source>
        <tissue evidence="7">Total insect</tissue>
    </source>
</reference>
<gene>
    <name evidence="7" type="primary">LOC117640100</name>
</gene>
<dbReference type="PANTHER" id="PTHR23113">
    <property type="entry name" value="GUANINE NUCLEOTIDE EXCHANGE FACTOR"/>
    <property type="match status" value="1"/>
</dbReference>
<dbReference type="InterPro" id="IPR001895">
    <property type="entry name" value="RASGEF_cat_dom"/>
</dbReference>
<dbReference type="Pfam" id="PF00169">
    <property type="entry name" value="PH"/>
    <property type="match status" value="1"/>
</dbReference>
<evidence type="ECO:0000259" key="5">
    <source>
        <dbReference type="PROSITE" id="PS50009"/>
    </source>
</evidence>
<dbReference type="SUPFAM" id="SSF50729">
    <property type="entry name" value="PH domain-like"/>
    <property type="match status" value="1"/>
</dbReference>
<dbReference type="InterPro" id="IPR036964">
    <property type="entry name" value="RASGEF_cat_dom_sf"/>
</dbReference>
<dbReference type="Pfam" id="PF00617">
    <property type="entry name" value="RasGEF"/>
    <property type="match status" value="1"/>
</dbReference>
<evidence type="ECO:0000256" key="2">
    <source>
        <dbReference type="PROSITE-ProRule" id="PRU00168"/>
    </source>
</evidence>
<dbReference type="CDD" id="cd00155">
    <property type="entry name" value="RasGEF"/>
    <property type="match status" value="1"/>
</dbReference>
<keyword evidence="6" id="KW-1185">Reference proteome</keyword>
<dbReference type="PROSITE" id="PS50003">
    <property type="entry name" value="PH_DOMAIN"/>
    <property type="match status" value="1"/>
</dbReference>
<dbReference type="CTD" id="36881"/>
<evidence type="ECO:0000256" key="3">
    <source>
        <dbReference type="SAM" id="MobiDB-lite"/>
    </source>
</evidence>
<dbReference type="GeneID" id="117640100"/>
<sequence length="754" mass="83170">MRVLLPRGAHCSTTSTLAPCVLWSRFPLQRTSSYVLIRCEDDCLPLAFTEPMAKMRYSEMPRDVSCDSLATLRISDSCGGGSGASLFRDKSPISEVGEPLSPAHINSPRTDSTPNGTTNGLLQRRESAQNGSSASKLSARHRHGISRTPSAGHAKRSLHSNVSDGKGACYDNYGSLHSGTNMSPQNKSQSLPGHTSGASACRYDKVVLDALRVSPEDFAAQLTLLDLPPFRGIQPDELISCGWNKKNKLIIAPNVVSFTRRFNHVSFWTVQEILSGTTPKQRSEILVHFIRIAKKLHELNNLHSLFAIISALQSASVYRLSKTWGNLSKKEKQLFDKLAELFSDKNNWQNLREHMESLKLPCIPYLGLFLTDLVYIDMAHPHSGGLESEQRRHKMNNILRIISDYQQSDYSNLILLPHVQNYLRSIRYIEELQKFVEDDQYKLSLKLEPPSPAPSSSSSKESVTDAAATVASLNLSPAKGPGCAGSLRLHAAVNATGKFVPGHRKCRSLGTKFRSTSLPRNLHKQGQATLLASMGMVAPGIFHKTTHALPCIDVGLVSQLPAPATPRHLLDDSVLEENGSPSLLLDGTSKLPHPPSPVRRKDEDGVKLLTMCGSSLLAETDELGEEECLVQGCLRRKTVLKDGRKPAVSSWQRYWIELWPSSLIYYAPKSFKGTDRSDFKHEPCKVTSISGMCVALGDNPVQPDVFQLADPVRGNVYKFRSGTKGSANKWFRHLHELSIGSPEKPLPANLMSFE</sequence>
<organism evidence="7">
    <name type="scientific">Thrips palmi</name>
    <name type="common">Melon thrips</name>
    <dbReference type="NCBI Taxonomy" id="161013"/>
    <lineage>
        <taxon>Eukaryota</taxon>
        <taxon>Metazoa</taxon>
        <taxon>Ecdysozoa</taxon>
        <taxon>Arthropoda</taxon>
        <taxon>Hexapoda</taxon>
        <taxon>Insecta</taxon>
        <taxon>Pterygota</taxon>
        <taxon>Neoptera</taxon>
        <taxon>Paraneoptera</taxon>
        <taxon>Thysanoptera</taxon>
        <taxon>Terebrantia</taxon>
        <taxon>Thripoidea</taxon>
        <taxon>Thripidae</taxon>
        <taxon>Thrips</taxon>
    </lineage>
</organism>
<feature type="domain" description="Ras-GEF" evidence="5">
    <location>
        <begin position="214"/>
        <end position="450"/>
    </location>
</feature>
<feature type="domain" description="PH" evidence="4">
    <location>
        <begin position="627"/>
        <end position="739"/>
    </location>
</feature>
<dbReference type="InParanoid" id="A0A6P8XYR2"/>
<keyword evidence="1 2" id="KW-0344">Guanine-nucleotide releasing factor</keyword>
<dbReference type="Proteomes" id="UP000515158">
    <property type="component" value="Unplaced"/>
</dbReference>
<dbReference type="Gene3D" id="2.30.29.30">
    <property type="entry name" value="Pleckstrin-homology domain (PH domain)/Phosphotyrosine-binding domain (PTB)"/>
    <property type="match status" value="1"/>
</dbReference>
<evidence type="ECO:0000256" key="1">
    <source>
        <dbReference type="ARBA" id="ARBA00022658"/>
    </source>
</evidence>
<dbReference type="InterPro" id="IPR001849">
    <property type="entry name" value="PH_domain"/>
</dbReference>
<dbReference type="KEGG" id="tpal:117640100"/>
<dbReference type="PANTHER" id="PTHR23113:SF368">
    <property type="entry name" value="CELL DIVISION CONTROL PROTEIN 25"/>
    <property type="match status" value="1"/>
</dbReference>
<dbReference type="GO" id="GO:0005886">
    <property type="term" value="C:plasma membrane"/>
    <property type="evidence" value="ECO:0007669"/>
    <property type="project" value="TreeGrafter"/>
</dbReference>
<dbReference type="SUPFAM" id="SSF48366">
    <property type="entry name" value="Ras GEF"/>
    <property type="match status" value="1"/>
</dbReference>
<proteinExistence type="predicted"/>
<dbReference type="AlphaFoldDB" id="A0A6P8XYR2"/>
<dbReference type="GO" id="GO:0007265">
    <property type="term" value="P:Ras protein signal transduction"/>
    <property type="evidence" value="ECO:0007669"/>
    <property type="project" value="TreeGrafter"/>
</dbReference>
<evidence type="ECO:0000313" key="6">
    <source>
        <dbReference type="Proteomes" id="UP000515158"/>
    </source>
</evidence>
<dbReference type="SMART" id="SM00147">
    <property type="entry name" value="RasGEF"/>
    <property type="match status" value="1"/>
</dbReference>
<feature type="compositionally biased region" description="Polar residues" evidence="3">
    <location>
        <begin position="107"/>
        <end position="121"/>
    </location>
</feature>
<accession>A0A6P8XYR2</accession>
<dbReference type="InterPro" id="IPR011993">
    <property type="entry name" value="PH-like_dom_sf"/>
</dbReference>
<dbReference type="OrthoDB" id="10254377at2759"/>
<dbReference type="FunCoup" id="A0A6P8XYR2">
    <property type="interactions" value="613"/>
</dbReference>
<dbReference type="InterPro" id="IPR023578">
    <property type="entry name" value="Ras_GEF_dom_sf"/>
</dbReference>
<dbReference type="RefSeq" id="XP_034232228.1">
    <property type="nucleotide sequence ID" value="XM_034376337.1"/>
</dbReference>